<dbReference type="Gene3D" id="3.30.470.20">
    <property type="entry name" value="ATP-grasp fold, B domain"/>
    <property type="match status" value="1"/>
</dbReference>
<gene>
    <name evidence="6" type="ORF">CKO28_19400</name>
</gene>
<dbReference type="PANTHER" id="PTHR43585">
    <property type="entry name" value="FUMIPYRROLE BIOSYNTHESIS PROTEIN C"/>
    <property type="match status" value="1"/>
</dbReference>
<dbReference type="InterPro" id="IPR011761">
    <property type="entry name" value="ATP-grasp"/>
</dbReference>
<evidence type="ECO:0000313" key="7">
    <source>
        <dbReference type="Proteomes" id="UP001296873"/>
    </source>
</evidence>
<dbReference type="InterPro" id="IPR041472">
    <property type="entry name" value="BL00235/CARNS1_N"/>
</dbReference>
<accession>A0ABS1DL23</accession>
<comment type="caution">
    <text evidence="6">The sequence shown here is derived from an EMBL/GenBank/DDBJ whole genome shotgun (WGS) entry which is preliminary data.</text>
</comment>
<keyword evidence="1" id="KW-0436">Ligase</keyword>
<reference evidence="6 7" key="1">
    <citation type="journal article" date="2020" name="Microorganisms">
        <title>Osmotic Adaptation and Compatible Solute Biosynthesis of Phototrophic Bacteria as Revealed from Genome Analyses.</title>
        <authorList>
            <person name="Imhoff J.F."/>
            <person name="Rahn T."/>
            <person name="Kunzel S."/>
            <person name="Keller A."/>
            <person name="Neulinger S.C."/>
        </authorList>
    </citation>
    <scope>NUCLEOTIDE SEQUENCE [LARGE SCALE GENOMIC DNA]</scope>
    <source>
        <strain evidence="6 7">DSM 9895</strain>
    </source>
</reference>
<dbReference type="RefSeq" id="WP_200342557.1">
    <property type="nucleotide sequence ID" value="NZ_NRRL01000080.1"/>
</dbReference>
<name>A0ABS1DL23_9PROT</name>
<proteinExistence type="predicted"/>
<evidence type="ECO:0000256" key="4">
    <source>
        <dbReference type="PROSITE-ProRule" id="PRU00409"/>
    </source>
</evidence>
<dbReference type="Pfam" id="PF18603">
    <property type="entry name" value="LAL_C2"/>
    <property type="match status" value="1"/>
</dbReference>
<sequence length="412" mass="43646">MDGRLLLLIPTTSYRAGDFLDAAQRLNVTVTVGSDQAGVPQQFDPAGTLEVAFADPDRAVTQIADFHARYPLAAIVGVDEGTATIAARASADLGLPHNDPEAVAAASDKYRFRQALSAAGVVQPTFRLFGAADDPPACARQINAYPVVLKPLSLAASRGVIRADDPQAFVQAFERIRRILAETREETGLRAAPYVLAEEYLPGGEVALEGLLIDGRLHTIALFDKPEPMEGPTFEETVFLTPSSLPEAVQQQVIARVRESVAALGLSDGPIHAELRLTEDYGPVPLELAARSIGGLCARILRYGAGLSLEEVIVAHALGRDPAELKRVSRPSGVMMLPVPREGTLQAVDNRGAALAVPGILDLQITVAPGTYVRPLPDGDRYLGFLFAQADSAAAVQRALSDAAAALDVRIG</sequence>
<dbReference type="InterPro" id="IPR040570">
    <property type="entry name" value="LAL_C2"/>
</dbReference>
<evidence type="ECO:0000256" key="2">
    <source>
        <dbReference type="ARBA" id="ARBA00022741"/>
    </source>
</evidence>
<evidence type="ECO:0000259" key="5">
    <source>
        <dbReference type="PROSITE" id="PS50975"/>
    </source>
</evidence>
<evidence type="ECO:0000256" key="1">
    <source>
        <dbReference type="ARBA" id="ARBA00022598"/>
    </source>
</evidence>
<dbReference type="PANTHER" id="PTHR43585:SF2">
    <property type="entry name" value="ATP-GRASP ENZYME FSQD"/>
    <property type="match status" value="1"/>
</dbReference>
<evidence type="ECO:0000313" key="6">
    <source>
        <dbReference type="EMBL" id="MBK1670203.1"/>
    </source>
</evidence>
<dbReference type="Proteomes" id="UP001296873">
    <property type="component" value="Unassembled WGS sequence"/>
</dbReference>
<keyword evidence="2 4" id="KW-0547">Nucleotide-binding</keyword>
<evidence type="ECO:0000256" key="3">
    <source>
        <dbReference type="ARBA" id="ARBA00022840"/>
    </source>
</evidence>
<dbReference type="Gene3D" id="3.40.50.20">
    <property type="match status" value="1"/>
</dbReference>
<dbReference type="Pfam" id="PF18130">
    <property type="entry name" value="ATPgrasp_N"/>
    <property type="match status" value="1"/>
</dbReference>
<protein>
    <recommendedName>
        <fullName evidence="5">ATP-grasp domain-containing protein</fullName>
    </recommendedName>
</protein>
<keyword evidence="7" id="KW-1185">Reference proteome</keyword>
<keyword evidence="3 4" id="KW-0067">ATP-binding</keyword>
<dbReference type="InterPro" id="IPR052032">
    <property type="entry name" value="ATP-dep_AA_Ligase"/>
</dbReference>
<dbReference type="SUPFAM" id="SSF56059">
    <property type="entry name" value="Glutathione synthetase ATP-binding domain-like"/>
    <property type="match status" value="1"/>
</dbReference>
<dbReference type="EMBL" id="NRRL01000080">
    <property type="protein sequence ID" value="MBK1670203.1"/>
    <property type="molecule type" value="Genomic_DNA"/>
</dbReference>
<feature type="domain" description="ATP-grasp" evidence="5">
    <location>
        <begin position="113"/>
        <end position="318"/>
    </location>
</feature>
<dbReference type="PROSITE" id="PS50975">
    <property type="entry name" value="ATP_GRASP"/>
    <property type="match status" value="1"/>
</dbReference>
<organism evidence="6 7">
    <name type="scientific">Rhodovibrio sodomensis</name>
    <dbReference type="NCBI Taxonomy" id="1088"/>
    <lineage>
        <taxon>Bacteria</taxon>
        <taxon>Pseudomonadati</taxon>
        <taxon>Pseudomonadota</taxon>
        <taxon>Alphaproteobacteria</taxon>
        <taxon>Rhodospirillales</taxon>
        <taxon>Rhodovibrionaceae</taxon>
        <taxon>Rhodovibrio</taxon>
    </lineage>
</organism>
<dbReference type="Pfam" id="PF13535">
    <property type="entry name" value="ATP-grasp_4"/>
    <property type="match status" value="1"/>
</dbReference>